<gene>
    <name evidence="1" type="ORF">PoB_005480300</name>
</gene>
<dbReference type="Proteomes" id="UP000735302">
    <property type="component" value="Unassembled WGS sequence"/>
</dbReference>
<name>A0AAV4C8U0_9GAST</name>
<comment type="caution">
    <text evidence="1">The sequence shown here is derived from an EMBL/GenBank/DDBJ whole genome shotgun (WGS) entry which is preliminary data.</text>
</comment>
<accession>A0AAV4C8U0</accession>
<organism evidence="1 2">
    <name type="scientific">Plakobranchus ocellatus</name>
    <dbReference type="NCBI Taxonomy" id="259542"/>
    <lineage>
        <taxon>Eukaryota</taxon>
        <taxon>Metazoa</taxon>
        <taxon>Spiralia</taxon>
        <taxon>Lophotrochozoa</taxon>
        <taxon>Mollusca</taxon>
        <taxon>Gastropoda</taxon>
        <taxon>Heterobranchia</taxon>
        <taxon>Euthyneura</taxon>
        <taxon>Panpulmonata</taxon>
        <taxon>Sacoglossa</taxon>
        <taxon>Placobranchoidea</taxon>
        <taxon>Plakobranchidae</taxon>
        <taxon>Plakobranchus</taxon>
    </lineage>
</organism>
<keyword evidence="2" id="KW-1185">Reference proteome</keyword>
<reference evidence="1 2" key="1">
    <citation type="journal article" date="2021" name="Elife">
        <title>Chloroplast acquisition without the gene transfer in kleptoplastic sea slugs, Plakobranchus ocellatus.</title>
        <authorList>
            <person name="Maeda T."/>
            <person name="Takahashi S."/>
            <person name="Yoshida T."/>
            <person name="Shimamura S."/>
            <person name="Takaki Y."/>
            <person name="Nagai Y."/>
            <person name="Toyoda A."/>
            <person name="Suzuki Y."/>
            <person name="Arimoto A."/>
            <person name="Ishii H."/>
            <person name="Satoh N."/>
            <person name="Nishiyama T."/>
            <person name="Hasebe M."/>
            <person name="Maruyama T."/>
            <person name="Minagawa J."/>
            <person name="Obokata J."/>
            <person name="Shigenobu S."/>
        </authorList>
    </citation>
    <scope>NUCLEOTIDE SEQUENCE [LARGE SCALE GENOMIC DNA]</scope>
</reference>
<evidence type="ECO:0000313" key="1">
    <source>
        <dbReference type="EMBL" id="GFO28298.1"/>
    </source>
</evidence>
<dbReference type="AlphaFoldDB" id="A0AAV4C8U0"/>
<evidence type="ECO:0000313" key="2">
    <source>
        <dbReference type="Proteomes" id="UP000735302"/>
    </source>
</evidence>
<dbReference type="EMBL" id="BLXT01006012">
    <property type="protein sequence ID" value="GFO28298.1"/>
    <property type="molecule type" value="Genomic_DNA"/>
</dbReference>
<proteinExistence type="predicted"/>
<protein>
    <submittedName>
        <fullName evidence="1">Uncharacterized protein</fullName>
    </submittedName>
</protein>
<sequence length="82" mass="9456">MTARSFAPEIVGLIRPKSLNKRSTTSSFRDIELLHSLSCKLFNYWQIIILSMKEGGDGGERRGRLGRRFTAMAKRMRRKRGI</sequence>